<evidence type="ECO:0000313" key="6">
    <source>
        <dbReference type="EMBL" id="GAG78606.1"/>
    </source>
</evidence>
<name>X1C2J5_9ZZZZ</name>
<keyword evidence="4" id="KW-0067">ATP-binding</keyword>
<dbReference type="PROSITE" id="PS51217">
    <property type="entry name" value="UVRD_HELICASE_CTER"/>
    <property type="match status" value="1"/>
</dbReference>
<dbReference type="GO" id="GO:0016787">
    <property type="term" value="F:hydrolase activity"/>
    <property type="evidence" value="ECO:0007669"/>
    <property type="project" value="UniProtKB-KW"/>
</dbReference>
<keyword evidence="1" id="KW-0547">Nucleotide-binding</keyword>
<dbReference type="Pfam" id="PF13361">
    <property type="entry name" value="UvrD_C"/>
    <property type="match status" value="1"/>
</dbReference>
<dbReference type="PANTHER" id="PTHR11070">
    <property type="entry name" value="UVRD / RECB / PCRA DNA HELICASE FAMILY MEMBER"/>
    <property type="match status" value="1"/>
</dbReference>
<evidence type="ECO:0000256" key="1">
    <source>
        <dbReference type="ARBA" id="ARBA00022741"/>
    </source>
</evidence>
<dbReference type="GO" id="GO:0000725">
    <property type="term" value="P:recombinational repair"/>
    <property type="evidence" value="ECO:0007669"/>
    <property type="project" value="TreeGrafter"/>
</dbReference>
<dbReference type="EMBL" id="BART01016189">
    <property type="protein sequence ID" value="GAG78606.1"/>
    <property type="molecule type" value="Genomic_DNA"/>
</dbReference>
<evidence type="ECO:0000256" key="3">
    <source>
        <dbReference type="ARBA" id="ARBA00022806"/>
    </source>
</evidence>
<protein>
    <recommendedName>
        <fullName evidence="5">UvrD-like helicase C-terminal domain-containing protein</fullName>
    </recommendedName>
</protein>
<dbReference type="GO" id="GO:0003677">
    <property type="term" value="F:DNA binding"/>
    <property type="evidence" value="ECO:0007669"/>
    <property type="project" value="InterPro"/>
</dbReference>
<dbReference type="GO" id="GO:0043138">
    <property type="term" value="F:3'-5' DNA helicase activity"/>
    <property type="evidence" value="ECO:0007669"/>
    <property type="project" value="TreeGrafter"/>
</dbReference>
<feature type="domain" description="UvrD-like helicase C-terminal" evidence="5">
    <location>
        <begin position="25"/>
        <end position="287"/>
    </location>
</feature>
<dbReference type="GO" id="GO:0005524">
    <property type="term" value="F:ATP binding"/>
    <property type="evidence" value="ECO:0007669"/>
    <property type="project" value="UniProtKB-KW"/>
</dbReference>
<evidence type="ECO:0000256" key="2">
    <source>
        <dbReference type="ARBA" id="ARBA00022801"/>
    </source>
</evidence>
<keyword evidence="3" id="KW-0347">Helicase</keyword>
<dbReference type="InterPro" id="IPR000212">
    <property type="entry name" value="DNA_helicase_UvrD/REP"/>
</dbReference>
<accession>X1C2J5</accession>
<proteinExistence type="predicted"/>
<dbReference type="AlphaFoldDB" id="X1C2J5"/>
<feature type="non-terminal residue" evidence="6">
    <location>
        <position position="1"/>
    </location>
</feature>
<gene>
    <name evidence="6" type="ORF">S01H4_31213</name>
</gene>
<comment type="caution">
    <text evidence="6">The sequence shown here is derived from an EMBL/GenBank/DDBJ whole genome shotgun (WGS) entry which is preliminary data.</text>
</comment>
<sequence length="298" mass="34089">NIIEFPNIFPGTRIITLEENYRSIQPILDLTNVIIDRAKEKYSKNLFTRKTGDTRPVMVNSEDEYSQSRFVVDKIKDLHRKGVALNQIAVLFRASFHSFDLEIELNREGIAFVKMGGFKFVESAHIKDVLAHMRVIANPYDRISWYRILLLIEKIGPKTAQKIYEAALNEKSGYTGLLSAKLGPIKGLDRLKNLIAALDIHPMNVSQMGETIIDYYMPILKNNYDDHPRRAKDLEHLIGIMERYKNLNQFLTDMALEPPNTSFENSLYDGASHADRMILSTIHSAKGLEWHTVLLSGL</sequence>
<dbReference type="Gene3D" id="3.40.50.300">
    <property type="entry name" value="P-loop containing nucleotide triphosphate hydrolases"/>
    <property type="match status" value="1"/>
</dbReference>
<reference evidence="6" key="1">
    <citation type="journal article" date="2014" name="Front. Microbiol.">
        <title>High frequency of phylogenetically diverse reductive dehalogenase-homologous genes in deep subseafloor sedimentary metagenomes.</title>
        <authorList>
            <person name="Kawai M."/>
            <person name="Futagami T."/>
            <person name="Toyoda A."/>
            <person name="Takaki Y."/>
            <person name="Nishi S."/>
            <person name="Hori S."/>
            <person name="Arai W."/>
            <person name="Tsubouchi T."/>
            <person name="Morono Y."/>
            <person name="Uchiyama I."/>
            <person name="Ito T."/>
            <person name="Fujiyama A."/>
            <person name="Inagaki F."/>
            <person name="Takami H."/>
        </authorList>
    </citation>
    <scope>NUCLEOTIDE SEQUENCE</scope>
    <source>
        <strain evidence="6">Expedition CK06-06</strain>
    </source>
</reference>
<dbReference type="Gene3D" id="1.10.486.10">
    <property type="entry name" value="PCRA, domain 4"/>
    <property type="match status" value="1"/>
</dbReference>
<dbReference type="SUPFAM" id="SSF52540">
    <property type="entry name" value="P-loop containing nucleoside triphosphate hydrolases"/>
    <property type="match status" value="1"/>
</dbReference>
<keyword evidence="2" id="KW-0378">Hydrolase</keyword>
<evidence type="ECO:0000256" key="4">
    <source>
        <dbReference type="ARBA" id="ARBA00022840"/>
    </source>
</evidence>
<evidence type="ECO:0000259" key="5">
    <source>
        <dbReference type="PROSITE" id="PS51217"/>
    </source>
</evidence>
<dbReference type="PANTHER" id="PTHR11070:SF3">
    <property type="entry name" value="DNA 3'-5' HELICASE"/>
    <property type="match status" value="1"/>
</dbReference>
<dbReference type="InterPro" id="IPR027417">
    <property type="entry name" value="P-loop_NTPase"/>
</dbReference>
<organism evidence="6">
    <name type="scientific">marine sediment metagenome</name>
    <dbReference type="NCBI Taxonomy" id="412755"/>
    <lineage>
        <taxon>unclassified sequences</taxon>
        <taxon>metagenomes</taxon>
        <taxon>ecological metagenomes</taxon>
    </lineage>
</organism>
<dbReference type="GO" id="GO:0005829">
    <property type="term" value="C:cytosol"/>
    <property type="evidence" value="ECO:0007669"/>
    <property type="project" value="TreeGrafter"/>
</dbReference>
<dbReference type="InterPro" id="IPR014017">
    <property type="entry name" value="DNA_helicase_UvrD-like_C"/>
</dbReference>